<organism evidence="2 3">
    <name type="scientific">Candidatus Woesebacteria bacterium RIFCSPHIGHO2_01_FULL_39_28</name>
    <dbReference type="NCBI Taxonomy" id="1802496"/>
    <lineage>
        <taxon>Bacteria</taxon>
        <taxon>Candidatus Woeseibacteriota</taxon>
    </lineage>
</organism>
<dbReference type="EMBL" id="MGGI01000012">
    <property type="protein sequence ID" value="OGM26555.1"/>
    <property type="molecule type" value="Genomic_DNA"/>
</dbReference>
<dbReference type="Pfam" id="PF04266">
    <property type="entry name" value="ASCH"/>
    <property type="match status" value="1"/>
</dbReference>
<dbReference type="InterPro" id="IPR007374">
    <property type="entry name" value="ASCH_domain"/>
</dbReference>
<reference evidence="2 3" key="1">
    <citation type="journal article" date="2016" name="Nat. Commun.">
        <title>Thousands of microbial genomes shed light on interconnected biogeochemical processes in an aquifer system.</title>
        <authorList>
            <person name="Anantharaman K."/>
            <person name="Brown C.T."/>
            <person name="Hug L.A."/>
            <person name="Sharon I."/>
            <person name="Castelle C.J."/>
            <person name="Probst A.J."/>
            <person name="Thomas B.C."/>
            <person name="Singh A."/>
            <person name="Wilkins M.J."/>
            <person name="Karaoz U."/>
            <person name="Brodie E.L."/>
            <person name="Williams K.H."/>
            <person name="Hubbard S.S."/>
            <person name="Banfield J.F."/>
        </authorList>
    </citation>
    <scope>NUCLEOTIDE SEQUENCE [LARGE SCALE GENOMIC DNA]</scope>
</reference>
<dbReference type="Gene3D" id="2.30.130.30">
    <property type="entry name" value="Hypothetical protein"/>
    <property type="match status" value="1"/>
</dbReference>
<protein>
    <recommendedName>
        <fullName evidence="1">ASCH domain-containing protein</fullName>
    </recommendedName>
</protein>
<dbReference type="AlphaFoldDB" id="A0A1F7YJ40"/>
<accession>A0A1F7YJ40</accession>
<dbReference type="SMART" id="SM01022">
    <property type="entry name" value="ASCH"/>
    <property type="match status" value="1"/>
</dbReference>
<proteinExistence type="predicted"/>
<dbReference type="InterPro" id="IPR015947">
    <property type="entry name" value="PUA-like_sf"/>
</dbReference>
<gene>
    <name evidence="2" type="ORF">A2627_00840</name>
</gene>
<evidence type="ECO:0000313" key="2">
    <source>
        <dbReference type="EMBL" id="OGM26555.1"/>
    </source>
</evidence>
<evidence type="ECO:0000313" key="3">
    <source>
        <dbReference type="Proteomes" id="UP000178851"/>
    </source>
</evidence>
<comment type="caution">
    <text evidence="2">The sequence shown here is derived from an EMBL/GenBank/DDBJ whole genome shotgun (WGS) entry which is preliminary data.</text>
</comment>
<dbReference type="Proteomes" id="UP000178851">
    <property type="component" value="Unassembled WGS sequence"/>
</dbReference>
<feature type="domain" description="ASCH" evidence="1">
    <location>
        <begin position="4"/>
        <end position="108"/>
    </location>
</feature>
<name>A0A1F7YJ40_9BACT</name>
<sequence length="114" mass="13367">MKRVHFAPNLIPLIMSGKKTSTWRLWDDKDLTTGDVVEFGNSETREVFAKAKLTKVIEKPFKDLNESEKAGHEKYSSEEDLFKQFEMYYGKPVDRNTIFKIIWFDLSTNDQAKK</sequence>
<evidence type="ECO:0000259" key="1">
    <source>
        <dbReference type="SMART" id="SM01022"/>
    </source>
</evidence>
<dbReference type="SUPFAM" id="SSF88697">
    <property type="entry name" value="PUA domain-like"/>
    <property type="match status" value="1"/>
</dbReference>